<proteinExistence type="predicted"/>
<sequence>MINSIVHADYVMRGSRIQVAVFSDLIEITNPGGLPYGQTMELALSGISRMRNRIIGRLFREIKLIE</sequence>
<dbReference type="PANTHER" id="PTHR30595:SF6">
    <property type="entry name" value="SCHLAFEN ALBA-2 DOMAIN-CONTAINING PROTEIN"/>
    <property type="match status" value="1"/>
</dbReference>
<dbReference type="InterPro" id="IPR038475">
    <property type="entry name" value="RecG_C_sf"/>
</dbReference>
<dbReference type="AlphaFoldDB" id="A0A0Q9YD74"/>
<protein>
    <submittedName>
        <fullName evidence="1">Uncharacterized protein</fullName>
    </submittedName>
</protein>
<organism evidence="1">
    <name type="scientific">Candidatus Berkiella cookevillensis</name>
    <dbReference type="NCBI Taxonomy" id="437022"/>
    <lineage>
        <taxon>Bacteria</taxon>
        <taxon>Pseudomonadati</taxon>
        <taxon>Pseudomonadota</taxon>
        <taxon>Gammaproteobacteria</taxon>
        <taxon>Candidatus Berkiellales</taxon>
        <taxon>Candidatus Berkiellaceae</taxon>
        <taxon>Candidatus Berkiella</taxon>
    </lineage>
</organism>
<reference evidence="1" key="1">
    <citation type="submission" date="2015-09" db="EMBL/GenBank/DDBJ databases">
        <title>Draft Genome Sequences of Two Novel Amoeba-resistant Intranuclear Bacteria, Candidatus Berkiella cookevillensis and Candidatus Berkiella aquae.</title>
        <authorList>
            <person name="Mehari Y.T."/>
            <person name="Arivett B.A."/>
            <person name="Farone A.L."/>
            <person name="Gunderson J.H."/>
            <person name="Farone M.B."/>
        </authorList>
    </citation>
    <scope>NUCLEOTIDE SEQUENCE [LARGE SCALE GENOMIC DNA]</scope>
    <source>
        <strain evidence="1">CC99</strain>
    </source>
</reference>
<dbReference type="Pfam" id="PF13749">
    <property type="entry name" value="HATPase_c_4"/>
    <property type="match status" value="1"/>
</dbReference>
<dbReference type="EMBL" id="LKHV01000006">
    <property type="protein sequence ID" value="KRG18495.1"/>
    <property type="molecule type" value="Genomic_DNA"/>
</dbReference>
<dbReference type="Gene3D" id="3.30.565.60">
    <property type="match status" value="1"/>
</dbReference>
<name>A0A0Q9YD74_9GAMM</name>
<evidence type="ECO:0000313" key="1">
    <source>
        <dbReference type="EMBL" id="KRG18495.1"/>
    </source>
</evidence>
<accession>A0A0Q9YD74</accession>
<gene>
    <name evidence="1" type="ORF">CC99x_01380</name>
</gene>
<comment type="caution">
    <text evidence="1">The sequence shown here is derived from an EMBL/GenBank/DDBJ whole genome shotgun (WGS) entry which is preliminary data.</text>
</comment>
<dbReference type="STRING" id="437022.CC99x_01380"/>
<dbReference type="PANTHER" id="PTHR30595">
    <property type="entry name" value="GLPR-RELATED TRANSCRIPTIONAL REPRESSOR"/>
    <property type="match status" value="1"/>
</dbReference>